<dbReference type="AlphaFoldDB" id="G2PE61"/>
<dbReference type="KEGG" id="svl:Strvi_3356"/>
<evidence type="ECO:0000313" key="1">
    <source>
        <dbReference type="EMBL" id="AEM83037.1"/>
    </source>
</evidence>
<name>G2PE61_STRV4</name>
<protein>
    <recommendedName>
        <fullName evidence="3">Peptidase M48 domain-containing protein</fullName>
    </recommendedName>
</protein>
<reference evidence="1" key="1">
    <citation type="submission" date="2011-08" db="EMBL/GenBank/DDBJ databases">
        <title>Complete sequence of chromosome of Streptomyces violaceusniger Tu 4113.</title>
        <authorList>
            <consortium name="US DOE Joint Genome Institute"/>
            <person name="Lucas S."/>
            <person name="Han J."/>
            <person name="Lapidus A."/>
            <person name="Cheng J.-F."/>
            <person name="Goodwin L."/>
            <person name="Pitluck S."/>
            <person name="Peters L."/>
            <person name="Ivanova N."/>
            <person name="Daligault H."/>
            <person name="Detter J.C."/>
            <person name="Han C."/>
            <person name="Tapia R."/>
            <person name="Land M."/>
            <person name="Hauser L."/>
            <person name="Kyrpides N."/>
            <person name="Ivanova N."/>
            <person name="Pagani I."/>
            <person name="Hagen A."/>
            <person name="Katz L."/>
            <person name="Fiedler H.-P."/>
            <person name="Keasling J."/>
            <person name="Fortman J."/>
            <person name="Woyke T."/>
        </authorList>
    </citation>
    <scope>NUCLEOTIDE SEQUENCE [LARGE SCALE GENOMIC DNA]</scope>
    <source>
        <strain evidence="1">Tu 4113</strain>
    </source>
</reference>
<organism evidence="1 2">
    <name type="scientific">Streptomyces violaceusniger (strain Tu 4113)</name>
    <dbReference type="NCBI Taxonomy" id="653045"/>
    <lineage>
        <taxon>Bacteria</taxon>
        <taxon>Bacillati</taxon>
        <taxon>Actinomycetota</taxon>
        <taxon>Actinomycetes</taxon>
        <taxon>Kitasatosporales</taxon>
        <taxon>Streptomycetaceae</taxon>
        <taxon>Streptomyces</taxon>
        <taxon>Streptomyces violaceusniger group</taxon>
    </lineage>
</organism>
<dbReference type="HOGENOM" id="CLU_3012577_0_0_11"/>
<proteinExistence type="predicted"/>
<evidence type="ECO:0008006" key="3">
    <source>
        <dbReference type="Google" id="ProtNLM"/>
    </source>
</evidence>
<sequence>MLTGLDAAERRALFAHEHAHLARRRHHRFLLTVQLAARANPRLRESFWSGHRDQYQ</sequence>
<dbReference type="EMBL" id="CP002994">
    <property type="protein sequence ID" value="AEM83037.1"/>
    <property type="molecule type" value="Genomic_DNA"/>
</dbReference>
<gene>
    <name evidence="1" type="ORF">Strvi_3356</name>
</gene>
<dbReference type="Proteomes" id="UP000008703">
    <property type="component" value="Chromosome"/>
</dbReference>
<accession>G2PE61</accession>
<keyword evidence="2" id="KW-1185">Reference proteome</keyword>
<evidence type="ECO:0000313" key="2">
    <source>
        <dbReference type="Proteomes" id="UP000008703"/>
    </source>
</evidence>